<sequence>MTCTHGIRLKNPCALCDALDWTERMLTRALDKPDSDLRKEITRVRDLSTMRKTQRDNDPTECF</sequence>
<dbReference type="AlphaFoldDB" id="A0A1X7AB23"/>
<reference evidence="1 2" key="1">
    <citation type="submission" date="2017-03" db="EMBL/GenBank/DDBJ databases">
        <authorList>
            <person name="Afonso C.L."/>
            <person name="Miller P.J."/>
            <person name="Scott M.A."/>
            <person name="Spackman E."/>
            <person name="Goraichik I."/>
            <person name="Dimitrov K.M."/>
            <person name="Suarez D.L."/>
            <person name="Swayne D.E."/>
        </authorList>
    </citation>
    <scope>NUCLEOTIDE SEQUENCE [LARGE SCALE GENOMIC DNA]</scope>
    <source>
        <strain evidence="1 2">CECT 8625</strain>
    </source>
</reference>
<accession>A0A1X7AB23</accession>
<proteinExistence type="predicted"/>
<keyword evidence="2" id="KW-1185">Reference proteome</keyword>
<name>A0A1X7AB23_9RHOB</name>
<protein>
    <submittedName>
        <fullName evidence="1">Uncharacterized protein</fullName>
    </submittedName>
</protein>
<dbReference type="RefSeq" id="WP_143535229.1">
    <property type="nucleotide sequence ID" value="NZ_FWFK01000011.1"/>
</dbReference>
<gene>
    <name evidence="1" type="ORF">ROJ8625_04124</name>
</gene>
<dbReference type="EMBL" id="FWFK01000011">
    <property type="protein sequence ID" value="SLN74905.1"/>
    <property type="molecule type" value="Genomic_DNA"/>
</dbReference>
<evidence type="ECO:0000313" key="1">
    <source>
        <dbReference type="EMBL" id="SLN74905.1"/>
    </source>
</evidence>
<organism evidence="1 2">
    <name type="scientific">Roseivivax jejudonensis</name>
    <dbReference type="NCBI Taxonomy" id="1529041"/>
    <lineage>
        <taxon>Bacteria</taxon>
        <taxon>Pseudomonadati</taxon>
        <taxon>Pseudomonadota</taxon>
        <taxon>Alphaproteobacteria</taxon>
        <taxon>Rhodobacterales</taxon>
        <taxon>Roseobacteraceae</taxon>
        <taxon>Roseivivax</taxon>
    </lineage>
</organism>
<evidence type="ECO:0000313" key="2">
    <source>
        <dbReference type="Proteomes" id="UP000193570"/>
    </source>
</evidence>
<dbReference type="Proteomes" id="UP000193570">
    <property type="component" value="Unassembled WGS sequence"/>
</dbReference>